<reference evidence="2" key="1">
    <citation type="journal article" date="2023" name="bioRxiv">
        <title>Scaffold-level genome assemblies of two parasitoid biocontrol wasps reveal the parthenogenesis mechanism and an associated novel virus.</title>
        <authorList>
            <person name="Inwood S."/>
            <person name="Skelly J."/>
            <person name="Guhlin J."/>
            <person name="Harrop T."/>
            <person name="Goldson S."/>
            <person name="Dearden P."/>
        </authorList>
    </citation>
    <scope>NUCLEOTIDE SEQUENCE</scope>
    <source>
        <strain evidence="2">Lincoln</strain>
        <tissue evidence="2">Whole body</tissue>
    </source>
</reference>
<keyword evidence="3" id="KW-1185">Reference proteome</keyword>
<dbReference type="Proteomes" id="UP001168972">
    <property type="component" value="Unassembled WGS sequence"/>
</dbReference>
<proteinExistence type="predicted"/>
<feature type="chain" id="PRO_5041285345" evidence="1">
    <location>
        <begin position="24"/>
        <end position="176"/>
    </location>
</feature>
<dbReference type="EMBL" id="JAQQBR010000004">
    <property type="protein sequence ID" value="KAK0178726.1"/>
    <property type="molecule type" value="Genomic_DNA"/>
</dbReference>
<evidence type="ECO:0000313" key="2">
    <source>
        <dbReference type="EMBL" id="KAK0178726.1"/>
    </source>
</evidence>
<name>A0AA39G070_MICHY</name>
<protein>
    <submittedName>
        <fullName evidence="2">Uncharacterized protein</fullName>
    </submittedName>
</protein>
<feature type="signal peptide" evidence="1">
    <location>
        <begin position="1"/>
        <end position="23"/>
    </location>
</feature>
<organism evidence="2 3">
    <name type="scientific">Microctonus hyperodae</name>
    <name type="common">Parasitoid wasp</name>
    <dbReference type="NCBI Taxonomy" id="165561"/>
    <lineage>
        <taxon>Eukaryota</taxon>
        <taxon>Metazoa</taxon>
        <taxon>Ecdysozoa</taxon>
        <taxon>Arthropoda</taxon>
        <taxon>Hexapoda</taxon>
        <taxon>Insecta</taxon>
        <taxon>Pterygota</taxon>
        <taxon>Neoptera</taxon>
        <taxon>Endopterygota</taxon>
        <taxon>Hymenoptera</taxon>
        <taxon>Apocrita</taxon>
        <taxon>Ichneumonoidea</taxon>
        <taxon>Braconidae</taxon>
        <taxon>Euphorinae</taxon>
        <taxon>Microctonus</taxon>
    </lineage>
</organism>
<evidence type="ECO:0000313" key="3">
    <source>
        <dbReference type="Proteomes" id="UP001168972"/>
    </source>
</evidence>
<reference evidence="2" key="2">
    <citation type="submission" date="2023-03" db="EMBL/GenBank/DDBJ databases">
        <authorList>
            <person name="Inwood S.N."/>
            <person name="Skelly J.G."/>
            <person name="Guhlin J."/>
            <person name="Harrop T.W.R."/>
            <person name="Goldson S.G."/>
            <person name="Dearden P.K."/>
        </authorList>
    </citation>
    <scope>NUCLEOTIDE SEQUENCE</scope>
    <source>
        <strain evidence="2">Lincoln</strain>
        <tissue evidence="2">Whole body</tissue>
    </source>
</reference>
<evidence type="ECO:0000256" key="1">
    <source>
        <dbReference type="SAM" id="SignalP"/>
    </source>
</evidence>
<keyword evidence="1" id="KW-0732">Signal</keyword>
<dbReference type="AlphaFoldDB" id="A0AA39G070"/>
<comment type="caution">
    <text evidence="2">The sequence shown here is derived from an EMBL/GenBank/DDBJ whole genome shotgun (WGS) entry which is preliminary data.</text>
</comment>
<sequence>MFNVKSLIFTILSSLLICNFTYGDDNCEIQSTYNAKKLAGKWQYIASVTEVPHEVRCGEISLRKIFPEILGGFRFSFHGLEKKNLTIQARVFDNSFELRFRRVKGYSPLISMSIVSCDIDKEFALEFPTRKMYFIFSRTSSVSSKFFHRYEQLAIKHSLKLQMMNNNDCNNKTIQN</sequence>
<dbReference type="InterPro" id="IPR012674">
    <property type="entry name" value="Calycin"/>
</dbReference>
<accession>A0AA39G070</accession>
<dbReference type="SUPFAM" id="SSF50814">
    <property type="entry name" value="Lipocalins"/>
    <property type="match status" value="1"/>
</dbReference>
<gene>
    <name evidence="2" type="ORF">PV327_007589</name>
</gene>